<evidence type="ECO:0000256" key="1">
    <source>
        <dbReference type="SAM" id="Phobius"/>
    </source>
</evidence>
<dbReference type="AlphaFoldDB" id="A0A371P7M9"/>
<feature type="transmembrane region" description="Helical" evidence="1">
    <location>
        <begin position="39"/>
        <end position="62"/>
    </location>
</feature>
<keyword evidence="1" id="KW-0472">Membrane</keyword>
<evidence type="ECO:0000313" key="2">
    <source>
        <dbReference type="EMBL" id="REK71538.1"/>
    </source>
</evidence>
<dbReference type="EMBL" id="QUBQ01000005">
    <property type="protein sequence ID" value="REK71538.1"/>
    <property type="molecule type" value="Genomic_DNA"/>
</dbReference>
<protein>
    <submittedName>
        <fullName evidence="2">Uncharacterized protein</fullName>
    </submittedName>
</protein>
<comment type="caution">
    <text evidence="2">The sequence shown here is derived from an EMBL/GenBank/DDBJ whole genome shotgun (WGS) entry which is preliminary data.</text>
</comment>
<keyword evidence="1" id="KW-0812">Transmembrane</keyword>
<gene>
    <name evidence="2" type="ORF">DX130_21295</name>
</gene>
<organism evidence="2 3">
    <name type="scientific">Paenibacillus paeoniae</name>
    <dbReference type="NCBI Taxonomy" id="2292705"/>
    <lineage>
        <taxon>Bacteria</taxon>
        <taxon>Bacillati</taxon>
        <taxon>Bacillota</taxon>
        <taxon>Bacilli</taxon>
        <taxon>Bacillales</taxon>
        <taxon>Paenibacillaceae</taxon>
        <taxon>Paenibacillus</taxon>
    </lineage>
</organism>
<proteinExistence type="predicted"/>
<keyword evidence="1" id="KW-1133">Transmembrane helix</keyword>
<evidence type="ECO:0000313" key="3">
    <source>
        <dbReference type="Proteomes" id="UP000261905"/>
    </source>
</evidence>
<dbReference type="RefSeq" id="WP_116048817.1">
    <property type="nucleotide sequence ID" value="NZ_QUBQ01000005.1"/>
</dbReference>
<sequence length="151" mass="16505">MRVLSYILTAFGILFLLFTIVATTDMPQSVYDPKHPAPSIIALCFVLFGAFYLPTFLLLYFGHRIRKKQKLKAMAAAPFNPQSTPVQVSPPVQQRVETRTVNRIVEAPPTSTPKKSVSVSVECRGCGARKAVVAGESSECDYCGSPLIAKV</sequence>
<keyword evidence="3" id="KW-1185">Reference proteome</keyword>
<dbReference type="Proteomes" id="UP000261905">
    <property type="component" value="Unassembled WGS sequence"/>
</dbReference>
<accession>A0A371P7M9</accession>
<reference evidence="2 3" key="1">
    <citation type="submission" date="2018-08" db="EMBL/GenBank/DDBJ databases">
        <title>Paenibacillus sp. M4BSY-1, whole genome shotgun sequence.</title>
        <authorList>
            <person name="Tuo L."/>
        </authorList>
    </citation>
    <scope>NUCLEOTIDE SEQUENCE [LARGE SCALE GENOMIC DNA]</scope>
    <source>
        <strain evidence="2 3">M4BSY-1</strain>
    </source>
</reference>
<name>A0A371P7M9_9BACL</name>